<keyword evidence="6 12" id="KW-0418">Kinase</keyword>
<evidence type="ECO:0000256" key="5">
    <source>
        <dbReference type="ARBA" id="ARBA00022741"/>
    </source>
</evidence>
<evidence type="ECO:0000259" key="11">
    <source>
        <dbReference type="SMART" id="SM00387"/>
    </source>
</evidence>
<dbReference type="SMART" id="SM00387">
    <property type="entry name" value="HATPase_c"/>
    <property type="match status" value="1"/>
</dbReference>
<dbReference type="GO" id="GO:0016301">
    <property type="term" value="F:kinase activity"/>
    <property type="evidence" value="ECO:0007669"/>
    <property type="project" value="UniProtKB-KW"/>
</dbReference>
<dbReference type="CDD" id="cd16917">
    <property type="entry name" value="HATPase_UhpB-NarQ-NarX-like"/>
    <property type="match status" value="1"/>
</dbReference>
<keyword evidence="10" id="KW-0812">Transmembrane</keyword>
<feature type="transmembrane region" description="Helical" evidence="10">
    <location>
        <begin position="28"/>
        <end position="50"/>
    </location>
</feature>
<keyword evidence="10" id="KW-1133">Transmembrane helix</keyword>
<dbReference type="Pfam" id="PF07730">
    <property type="entry name" value="HisKA_3"/>
    <property type="match status" value="1"/>
</dbReference>
<dbReference type="RefSeq" id="WP_345403767.1">
    <property type="nucleotide sequence ID" value="NZ_BAABHG010000015.1"/>
</dbReference>
<evidence type="ECO:0000256" key="1">
    <source>
        <dbReference type="ARBA" id="ARBA00000085"/>
    </source>
</evidence>
<keyword evidence="10" id="KW-0472">Membrane</keyword>
<feature type="transmembrane region" description="Helical" evidence="10">
    <location>
        <begin position="121"/>
        <end position="154"/>
    </location>
</feature>
<dbReference type="InterPro" id="IPR036890">
    <property type="entry name" value="HATPase_C_sf"/>
</dbReference>
<evidence type="ECO:0000256" key="3">
    <source>
        <dbReference type="ARBA" id="ARBA00022553"/>
    </source>
</evidence>
<protein>
    <recommendedName>
        <fullName evidence="2">histidine kinase</fullName>
        <ecNumber evidence="2">2.7.13.3</ecNumber>
    </recommendedName>
</protein>
<dbReference type="Pfam" id="PF02518">
    <property type="entry name" value="HATPase_c"/>
    <property type="match status" value="1"/>
</dbReference>
<evidence type="ECO:0000256" key="10">
    <source>
        <dbReference type="SAM" id="Phobius"/>
    </source>
</evidence>
<evidence type="ECO:0000313" key="12">
    <source>
        <dbReference type="EMBL" id="MFD2462626.1"/>
    </source>
</evidence>
<proteinExistence type="predicted"/>
<keyword evidence="7" id="KW-0067">ATP-binding</keyword>
<organism evidence="12 13">
    <name type="scientific">Amycolatopsis samaneae</name>
    <dbReference type="NCBI Taxonomy" id="664691"/>
    <lineage>
        <taxon>Bacteria</taxon>
        <taxon>Bacillati</taxon>
        <taxon>Actinomycetota</taxon>
        <taxon>Actinomycetes</taxon>
        <taxon>Pseudonocardiales</taxon>
        <taxon>Pseudonocardiaceae</taxon>
        <taxon>Amycolatopsis</taxon>
    </lineage>
</organism>
<keyword evidence="5" id="KW-0547">Nucleotide-binding</keyword>
<comment type="catalytic activity">
    <reaction evidence="1">
        <text>ATP + protein L-histidine = ADP + protein N-phospho-L-histidine.</text>
        <dbReference type="EC" id="2.7.13.3"/>
    </reaction>
</comment>
<accession>A0ABW5GP14</accession>
<dbReference type="Pfam" id="PF13796">
    <property type="entry name" value="Sensor"/>
    <property type="match status" value="1"/>
</dbReference>
<dbReference type="EMBL" id="JBHUKU010000017">
    <property type="protein sequence ID" value="MFD2462626.1"/>
    <property type="molecule type" value="Genomic_DNA"/>
</dbReference>
<evidence type="ECO:0000256" key="9">
    <source>
        <dbReference type="SAM" id="MobiDB-lite"/>
    </source>
</evidence>
<evidence type="ECO:0000256" key="6">
    <source>
        <dbReference type="ARBA" id="ARBA00022777"/>
    </source>
</evidence>
<feature type="region of interest" description="Disordered" evidence="9">
    <location>
        <begin position="401"/>
        <end position="422"/>
    </location>
</feature>
<evidence type="ECO:0000313" key="13">
    <source>
        <dbReference type="Proteomes" id="UP001597419"/>
    </source>
</evidence>
<evidence type="ECO:0000256" key="7">
    <source>
        <dbReference type="ARBA" id="ARBA00022840"/>
    </source>
</evidence>
<dbReference type="Gene3D" id="1.20.5.1930">
    <property type="match status" value="1"/>
</dbReference>
<dbReference type="Proteomes" id="UP001597419">
    <property type="component" value="Unassembled WGS sequence"/>
</dbReference>
<dbReference type="InterPro" id="IPR025828">
    <property type="entry name" value="Put_sensor_dom"/>
</dbReference>
<keyword evidence="8" id="KW-0902">Two-component regulatory system</keyword>
<dbReference type="Gene3D" id="3.30.565.10">
    <property type="entry name" value="Histidine kinase-like ATPase, C-terminal domain"/>
    <property type="match status" value="1"/>
</dbReference>
<dbReference type="PANTHER" id="PTHR24421">
    <property type="entry name" value="NITRATE/NITRITE SENSOR PROTEIN NARX-RELATED"/>
    <property type="match status" value="1"/>
</dbReference>
<feature type="domain" description="Histidine kinase/HSP90-like ATPase" evidence="11">
    <location>
        <begin position="332"/>
        <end position="422"/>
    </location>
</feature>
<reference evidence="13" key="1">
    <citation type="journal article" date="2019" name="Int. J. Syst. Evol. Microbiol.">
        <title>The Global Catalogue of Microorganisms (GCM) 10K type strain sequencing project: providing services to taxonomists for standard genome sequencing and annotation.</title>
        <authorList>
            <consortium name="The Broad Institute Genomics Platform"/>
            <consortium name="The Broad Institute Genome Sequencing Center for Infectious Disease"/>
            <person name="Wu L."/>
            <person name="Ma J."/>
        </authorList>
    </citation>
    <scope>NUCLEOTIDE SEQUENCE [LARGE SCALE GENOMIC DNA]</scope>
    <source>
        <strain evidence="13">CGMCC 4.7643</strain>
    </source>
</reference>
<evidence type="ECO:0000256" key="4">
    <source>
        <dbReference type="ARBA" id="ARBA00022679"/>
    </source>
</evidence>
<sequence length="422" mass="44701">MASKGASGYPAALGAPWAGRSWRATMHVLVGFPLGLAGFVVSIGLAALSVGLAVTAVLGIFAGLGWLSCVQGLAAVQRARFAGLLGVRIGVPAGVPGPWGWRRLVTALRSAVVWRQFCYHVLAFPLGVLGFGVVTATWSAGFTLTTIFAHAWWLPEVNVYGWDLRSPASLLVFTLIGLALLYVAPWPARALAALDATLAGALLGPSRSDALASRLRHVLSSRAQVVDAADVERRRIERDLHDGAQQRLTSLAMKLGIARSTLTDLPVPATELLAEVHDEAKQALAELRDFVRGLHPAVLNDRGLDAALSGIAARMPIPVRLRVEIAERPSPTVEAVAYFVVSEALTNVAKHAEASSARVEVNREGDRLRLVIEDDGRGGADPGAGSGLRGLTRRVESVDGMLRMDSPRGGPTRLSVELPCES</sequence>
<feature type="transmembrane region" description="Helical" evidence="10">
    <location>
        <begin position="56"/>
        <end position="76"/>
    </location>
</feature>
<keyword evidence="13" id="KW-1185">Reference proteome</keyword>
<dbReference type="InterPro" id="IPR050482">
    <property type="entry name" value="Sensor_HK_TwoCompSys"/>
</dbReference>
<keyword evidence="4" id="KW-0808">Transferase</keyword>
<dbReference type="InterPro" id="IPR003594">
    <property type="entry name" value="HATPase_dom"/>
</dbReference>
<feature type="transmembrane region" description="Helical" evidence="10">
    <location>
        <begin position="166"/>
        <end position="184"/>
    </location>
</feature>
<gene>
    <name evidence="12" type="ORF">ACFSYJ_28725</name>
</gene>
<keyword evidence="3" id="KW-0597">Phosphoprotein</keyword>
<dbReference type="EC" id="2.7.13.3" evidence="2"/>
<evidence type="ECO:0000256" key="8">
    <source>
        <dbReference type="ARBA" id="ARBA00023012"/>
    </source>
</evidence>
<dbReference type="PANTHER" id="PTHR24421:SF10">
    <property type="entry name" value="NITRATE_NITRITE SENSOR PROTEIN NARQ"/>
    <property type="match status" value="1"/>
</dbReference>
<name>A0ABW5GP14_9PSEU</name>
<dbReference type="InterPro" id="IPR011712">
    <property type="entry name" value="Sig_transdc_His_kin_sub3_dim/P"/>
</dbReference>
<comment type="caution">
    <text evidence="12">The sequence shown here is derived from an EMBL/GenBank/DDBJ whole genome shotgun (WGS) entry which is preliminary data.</text>
</comment>
<dbReference type="SUPFAM" id="SSF55874">
    <property type="entry name" value="ATPase domain of HSP90 chaperone/DNA topoisomerase II/histidine kinase"/>
    <property type="match status" value="1"/>
</dbReference>
<evidence type="ECO:0000256" key="2">
    <source>
        <dbReference type="ARBA" id="ARBA00012438"/>
    </source>
</evidence>